<dbReference type="Proteomes" id="UP000538292">
    <property type="component" value="Unassembled WGS sequence"/>
</dbReference>
<evidence type="ECO:0000313" key="5">
    <source>
        <dbReference type="Proteomes" id="UP000538292"/>
    </source>
</evidence>
<feature type="domain" description="HTH tetR-type" evidence="3">
    <location>
        <begin position="7"/>
        <end position="67"/>
    </location>
</feature>
<comment type="caution">
    <text evidence="4">The sequence shown here is derived from an EMBL/GenBank/DDBJ whole genome shotgun (WGS) entry which is preliminary data.</text>
</comment>
<dbReference type="EMBL" id="JACEOL010000033">
    <property type="protein sequence ID" value="MBA4602632.1"/>
    <property type="molecule type" value="Genomic_DNA"/>
</dbReference>
<feature type="DNA-binding region" description="H-T-H motif" evidence="2">
    <location>
        <begin position="30"/>
        <end position="49"/>
    </location>
</feature>
<evidence type="ECO:0000256" key="1">
    <source>
        <dbReference type="ARBA" id="ARBA00023125"/>
    </source>
</evidence>
<dbReference type="GO" id="GO:0003677">
    <property type="term" value="F:DNA binding"/>
    <property type="evidence" value="ECO:0007669"/>
    <property type="project" value="UniProtKB-UniRule"/>
</dbReference>
<proteinExistence type="predicted"/>
<dbReference type="SUPFAM" id="SSF48498">
    <property type="entry name" value="Tetracyclin repressor-like, C-terminal domain"/>
    <property type="match status" value="1"/>
</dbReference>
<dbReference type="InterPro" id="IPR050624">
    <property type="entry name" value="HTH-type_Tx_Regulator"/>
</dbReference>
<protein>
    <submittedName>
        <fullName evidence="4">TetR/AcrR family transcriptional regulator</fullName>
    </submittedName>
</protein>
<sequence length="197" mass="22968">MKYATGIETKKRIVDAAFKLMAHRGFDALSIDDIMKSIGRTKGSFYVHFNSKEELLYEIMETRLDRGYNQLADEILEELSREPCQVRPLLEKITKEVYSSLGENRLTWTSAFYHLLIHSRKNEVVQTWLKSNAEQWSSLLNHVVEKGQETGQIRTDVDAQVITNMMMGIVMGYDILYMIDRPVNDEEVNLIHDWMFV</sequence>
<dbReference type="InterPro" id="IPR009057">
    <property type="entry name" value="Homeodomain-like_sf"/>
</dbReference>
<evidence type="ECO:0000313" key="4">
    <source>
        <dbReference type="EMBL" id="MBA4602632.1"/>
    </source>
</evidence>
<dbReference type="AlphaFoldDB" id="A0A7W2ARP8"/>
<dbReference type="SUPFAM" id="SSF46689">
    <property type="entry name" value="Homeodomain-like"/>
    <property type="match status" value="1"/>
</dbReference>
<dbReference type="InterPro" id="IPR036271">
    <property type="entry name" value="Tet_transcr_reg_TetR-rel_C_sf"/>
</dbReference>
<organism evidence="4 5">
    <name type="scientific">Thermoactinomyces mirandus</name>
    <dbReference type="NCBI Taxonomy" id="2756294"/>
    <lineage>
        <taxon>Bacteria</taxon>
        <taxon>Bacillati</taxon>
        <taxon>Bacillota</taxon>
        <taxon>Bacilli</taxon>
        <taxon>Bacillales</taxon>
        <taxon>Thermoactinomycetaceae</taxon>
        <taxon>Thermoactinomyces</taxon>
    </lineage>
</organism>
<dbReference type="Gene3D" id="1.10.10.60">
    <property type="entry name" value="Homeodomain-like"/>
    <property type="match status" value="1"/>
</dbReference>
<gene>
    <name evidence="4" type="ORF">H2C83_09970</name>
</gene>
<dbReference type="Pfam" id="PF00440">
    <property type="entry name" value="TetR_N"/>
    <property type="match status" value="1"/>
</dbReference>
<evidence type="ECO:0000256" key="2">
    <source>
        <dbReference type="PROSITE-ProRule" id="PRU00335"/>
    </source>
</evidence>
<reference evidence="4 5" key="1">
    <citation type="submission" date="2020-07" db="EMBL/GenBank/DDBJ databases">
        <title>Thermoactinomyces phylogeny.</title>
        <authorList>
            <person name="Dunlap C."/>
        </authorList>
    </citation>
    <scope>NUCLEOTIDE SEQUENCE [LARGE SCALE GENOMIC DNA]</scope>
    <source>
        <strain evidence="4 5">AMNI-1</strain>
    </source>
</reference>
<name>A0A7W2ARP8_9BACL</name>
<accession>A0A7W2ARP8</accession>
<dbReference type="PRINTS" id="PR00455">
    <property type="entry name" value="HTHTETR"/>
</dbReference>
<dbReference type="InterPro" id="IPR001647">
    <property type="entry name" value="HTH_TetR"/>
</dbReference>
<dbReference type="PANTHER" id="PTHR43479:SF11">
    <property type="entry name" value="ACREF_ENVCD OPERON REPRESSOR-RELATED"/>
    <property type="match status" value="1"/>
</dbReference>
<dbReference type="RefSeq" id="WP_181740370.1">
    <property type="nucleotide sequence ID" value="NZ_JACEOL010000033.1"/>
</dbReference>
<keyword evidence="1 2" id="KW-0238">DNA-binding</keyword>
<dbReference type="Gene3D" id="1.10.357.10">
    <property type="entry name" value="Tetracycline Repressor, domain 2"/>
    <property type="match status" value="1"/>
</dbReference>
<dbReference type="PROSITE" id="PS50977">
    <property type="entry name" value="HTH_TETR_2"/>
    <property type="match status" value="1"/>
</dbReference>
<keyword evidence="5" id="KW-1185">Reference proteome</keyword>
<dbReference type="PANTHER" id="PTHR43479">
    <property type="entry name" value="ACREF/ENVCD OPERON REPRESSOR-RELATED"/>
    <property type="match status" value="1"/>
</dbReference>
<evidence type="ECO:0000259" key="3">
    <source>
        <dbReference type="PROSITE" id="PS50977"/>
    </source>
</evidence>